<dbReference type="Pfam" id="PF14742">
    <property type="entry name" value="GDE_N_bis"/>
    <property type="match status" value="1"/>
</dbReference>
<dbReference type="RefSeq" id="WP_136358559.1">
    <property type="nucleotide sequence ID" value="NZ_SSNY01000008.1"/>
</dbReference>
<evidence type="ECO:0000259" key="3">
    <source>
        <dbReference type="Pfam" id="PF22422"/>
    </source>
</evidence>
<feature type="domain" description="Mannosylglycerate hydrolase MGH1-like glycoside hydrolase" evidence="3">
    <location>
        <begin position="321"/>
        <end position="623"/>
    </location>
</feature>
<evidence type="ECO:0000313" key="5">
    <source>
        <dbReference type="Proteomes" id="UP000306441"/>
    </source>
</evidence>
<gene>
    <name evidence="4" type="ORF">E6C48_14905</name>
</gene>
<dbReference type="InterPro" id="IPR012341">
    <property type="entry name" value="6hp_glycosidase-like_sf"/>
</dbReference>
<evidence type="ECO:0000256" key="1">
    <source>
        <dbReference type="SAM" id="MobiDB-lite"/>
    </source>
</evidence>
<feature type="region of interest" description="Disordered" evidence="1">
    <location>
        <begin position="1"/>
        <end position="22"/>
    </location>
</feature>
<dbReference type="InterPro" id="IPR054491">
    <property type="entry name" value="MGH1-like_GH"/>
</dbReference>
<dbReference type="Gene3D" id="1.50.10.10">
    <property type="match status" value="1"/>
</dbReference>
<dbReference type="EMBL" id="SSNY01000008">
    <property type="protein sequence ID" value="THF56424.1"/>
    <property type="molecule type" value="Genomic_DNA"/>
</dbReference>
<keyword evidence="5" id="KW-1185">Reference proteome</keyword>
<proteinExistence type="predicted"/>
<feature type="compositionally biased region" description="Polar residues" evidence="1">
    <location>
        <begin position="1"/>
        <end position="15"/>
    </location>
</feature>
<dbReference type="Pfam" id="PF22422">
    <property type="entry name" value="MGH1-like_GH"/>
    <property type="match status" value="1"/>
</dbReference>
<evidence type="ECO:0000313" key="4">
    <source>
        <dbReference type="EMBL" id="THF56424.1"/>
    </source>
</evidence>
<evidence type="ECO:0000259" key="2">
    <source>
        <dbReference type="Pfam" id="PF14742"/>
    </source>
</evidence>
<dbReference type="Proteomes" id="UP000306441">
    <property type="component" value="Unassembled WGS sequence"/>
</dbReference>
<name>A0ABY2Q537_9HYPH</name>
<feature type="domain" description="Putative glycogen debranching enzyme N-terminal" evidence="2">
    <location>
        <begin position="48"/>
        <end position="238"/>
    </location>
</feature>
<sequence>MASGQEQQIAENGTPNVAPLDERKLDPAVALAALDETAPREPHRLFALKHGDCFAVADSYGDIRGIGDGFFRDDTRVLSEFRLTLGGRSTSLLGASLSQDNVLFTANLTNLPIKSAGGRDIPQGGVHIERVRLIWQDRLFERITLSNYSQEHSTVLLSLRFAADFRDMFEVRGSTRAQRGTVRAAEVGENSVALRYDGLDKLERSSVLSFSQAPDRLLENRADFYIAVTKRSRRTLYVEVGAEVADTPGVERFRGATARARFAMRAKRRHGATVHSSGRVFNDWIQRARADVALLTTELPTGPYPYAGIPWFSTAFGRDGVISALQMLWLNPGLARGVLAFLAQHQAAETSPFSDAQPGKIMHETRKGEMAALAELPFGRYYGGVDTTPLYIHLAAAYAGRTGDMDFIDGLWDSLTAAAGWMEEASRATGFVTYQRAAASGLANQGWKDSVDSIFHADGRMPPGPIALVEVQGYVFAAYRGLAALARRRGEDARAQHWQERAETMRQLVEDRFWLDDLGTYALAIDGEGQPCEVRTSNAGHLLYVGLPTEERARLVAEQLLSASFQSGWGIRTLADDAIFFNPMSYHNGSIWPHDTAICTAGLARYGVREQVVRLMSGTFEAAVHFNMRLPELFCGFTRAPGEAPIAYPVACLPQAWSAGAAFMFMQACLGIEIDGWKGEITVTRPKMPIGIDTLVIRHLDVGDVSVDLNFQRIGDRVAAFLGDRSEGLVPLMVRS</sequence>
<organism evidence="4 5">
    <name type="scientific">Ollibium composti</name>
    <dbReference type="NCBI Taxonomy" id="2675109"/>
    <lineage>
        <taxon>Bacteria</taxon>
        <taxon>Pseudomonadati</taxon>
        <taxon>Pseudomonadota</taxon>
        <taxon>Alphaproteobacteria</taxon>
        <taxon>Hyphomicrobiales</taxon>
        <taxon>Phyllobacteriaceae</taxon>
        <taxon>Ollibium</taxon>
    </lineage>
</organism>
<comment type="caution">
    <text evidence="4">The sequence shown here is derived from an EMBL/GenBank/DDBJ whole genome shotgun (WGS) entry which is preliminary data.</text>
</comment>
<dbReference type="InterPro" id="IPR032856">
    <property type="entry name" value="GDE_N_bis"/>
</dbReference>
<dbReference type="SUPFAM" id="SSF48208">
    <property type="entry name" value="Six-hairpin glycosidases"/>
    <property type="match status" value="1"/>
</dbReference>
<accession>A0ABY2Q537</accession>
<dbReference type="InterPro" id="IPR008928">
    <property type="entry name" value="6-hairpin_glycosidase_sf"/>
</dbReference>
<protein>
    <submittedName>
        <fullName evidence="4">Amylo-alpha-1,6-glucosidase</fullName>
    </submittedName>
</protein>
<reference evidence="4 5" key="1">
    <citation type="submission" date="2019-04" db="EMBL/GenBank/DDBJ databases">
        <title>Mesorhizobium composti sp. nov., isolated from compost.</title>
        <authorList>
            <person name="Lin S.-Y."/>
            <person name="Hameed A."/>
            <person name="Hsieh Y.-T."/>
            <person name="Young C.-C."/>
        </authorList>
    </citation>
    <scope>NUCLEOTIDE SEQUENCE [LARGE SCALE GENOMIC DNA]</scope>
    <source>
        <strain evidence="4 5">CC-YTH430</strain>
    </source>
</reference>